<keyword evidence="2" id="KW-0675">Receptor</keyword>
<keyword evidence="3" id="KW-1185">Reference proteome</keyword>
<reference evidence="3" key="1">
    <citation type="journal article" date="2019" name="Plant Biotechnol. J.">
        <title>Genome sequencing of the Australian wild diploid species Gossypium australe highlights disease resistance and delayed gland morphogenesis.</title>
        <authorList>
            <person name="Cai Y."/>
            <person name="Cai X."/>
            <person name="Wang Q."/>
            <person name="Wang P."/>
            <person name="Zhang Y."/>
            <person name="Cai C."/>
            <person name="Xu Y."/>
            <person name="Wang K."/>
            <person name="Zhou Z."/>
            <person name="Wang C."/>
            <person name="Geng S."/>
            <person name="Li B."/>
            <person name="Dong Q."/>
            <person name="Hou Y."/>
            <person name="Wang H."/>
            <person name="Ai P."/>
            <person name="Liu Z."/>
            <person name="Yi F."/>
            <person name="Sun M."/>
            <person name="An G."/>
            <person name="Cheng J."/>
            <person name="Zhang Y."/>
            <person name="Shi Q."/>
            <person name="Xie Y."/>
            <person name="Shi X."/>
            <person name="Chang Y."/>
            <person name="Huang F."/>
            <person name="Chen Y."/>
            <person name="Hong S."/>
            <person name="Mi L."/>
            <person name="Sun Q."/>
            <person name="Zhang L."/>
            <person name="Zhou B."/>
            <person name="Peng R."/>
            <person name="Zhang X."/>
            <person name="Liu F."/>
        </authorList>
    </citation>
    <scope>NUCLEOTIDE SEQUENCE [LARGE SCALE GENOMIC DNA]</scope>
    <source>
        <strain evidence="3">cv. PA1801</strain>
    </source>
</reference>
<comment type="caution">
    <text evidence="2">The sequence shown here is derived from an EMBL/GenBank/DDBJ whole genome shotgun (WGS) entry which is preliminary data.</text>
</comment>
<evidence type="ECO:0000313" key="3">
    <source>
        <dbReference type="Proteomes" id="UP000325315"/>
    </source>
</evidence>
<feature type="region of interest" description="Disordered" evidence="1">
    <location>
        <begin position="1"/>
        <end position="29"/>
    </location>
</feature>
<dbReference type="AlphaFoldDB" id="A0A5B6WIC5"/>
<proteinExistence type="predicted"/>
<organism evidence="2 3">
    <name type="scientific">Gossypium australe</name>
    <dbReference type="NCBI Taxonomy" id="47621"/>
    <lineage>
        <taxon>Eukaryota</taxon>
        <taxon>Viridiplantae</taxon>
        <taxon>Streptophyta</taxon>
        <taxon>Embryophyta</taxon>
        <taxon>Tracheophyta</taxon>
        <taxon>Spermatophyta</taxon>
        <taxon>Magnoliopsida</taxon>
        <taxon>eudicotyledons</taxon>
        <taxon>Gunneridae</taxon>
        <taxon>Pentapetalae</taxon>
        <taxon>rosids</taxon>
        <taxon>malvids</taxon>
        <taxon>Malvales</taxon>
        <taxon>Malvaceae</taxon>
        <taxon>Malvoideae</taxon>
        <taxon>Gossypium</taxon>
    </lineage>
</organism>
<evidence type="ECO:0000313" key="2">
    <source>
        <dbReference type="EMBL" id="KAA3481539.1"/>
    </source>
</evidence>
<dbReference type="Proteomes" id="UP000325315">
    <property type="component" value="Unassembled WGS sequence"/>
</dbReference>
<dbReference type="OrthoDB" id="999737at2759"/>
<sequence length="76" mass="8991">MTVTLETNKNLPTEYHYGSNPADNPTNPVVPDLDDIAKMDRARVELPRRIKDRYKWLEEKFRAIESVDYHFRVDAK</sequence>
<protein>
    <submittedName>
        <fullName evidence="2">Receptor-like protein 12</fullName>
    </submittedName>
</protein>
<dbReference type="EMBL" id="SMMG02000003">
    <property type="protein sequence ID" value="KAA3481539.1"/>
    <property type="molecule type" value="Genomic_DNA"/>
</dbReference>
<gene>
    <name evidence="2" type="ORF">EPI10_021898</name>
</gene>
<name>A0A5B6WIC5_9ROSI</name>
<evidence type="ECO:0000256" key="1">
    <source>
        <dbReference type="SAM" id="MobiDB-lite"/>
    </source>
</evidence>
<feature type="compositionally biased region" description="Polar residues" evidence="1">
    <location>
        <begin position="1"/>
        <end position="11"/>
    </location>
</feature>
<accession>A0A5B6WIC5</accession>